<dbReference type="Proteomes" id="UP000240883">
    <property type="component" value="Unassembled WGS sequence"/>
</dbReference>
<sequence length="96" mass="10140">MPGASVDLGARAALLEGLAVAFELGWAGVRLCGWFLAGEDGGVVRELDSCSEVSKSYAILAGVYKAEGLADIVAVSYNINENYIKGELRQIECAEK</sequence>
<dbReference type="EMBL" id="KZ678135">
    <property type="protein sequence ID" value="PSN67480.1"/>
    <property type="molecule type" value="Genomic_DNA"/>
</dbReference>
<organism evidence="1 2">
    <name type="scientific">Corynespora cassiicola Philippines</name>
    <dbReference type="NCBI Taxonomy" id="1448308"/>
    <lineage>
        <taxon>Eukaryota</taxon>
        <taxon>Fungi</taxon>
        <taxon>Dikarya</taxon>
        <taxon>Ascomycota</taxon>
        <taxon>Pezizomycotina</taxon>
        <taxon>Dothideomycetes</taxon>
        <taxon>Pleosporomycetidae</taxon>
        <taxon>Pleosporales</taxon>
        <taxon>Corynesporascaceae</taxon>
        <taxon>Corynespora</taxon>
    </lineage>
</organism>
<reference evidence="1 2" key="1">
    <citation type="journal article" date="2018" name="Front. Microbiol.">
        <title>Genome-Wide Analysis of Corynespora cassiicola Leaf Fall Disease Putative Effectors.</title>
        <authorList>
            <person name="Lopez D."/>
            <person name="Ribeiro S."/>
            <person name="Label P."/>
            <person name="Fumanal B."/>
            <person name="Venisse J.S."/>
            <person name="Kohler A."/>
            <person name="de Oliveira R.R."/>
            <person name="Labutti K."/>
            <person name="Lipzen A."/>
            <person name="Lail K."/>
            <person name="Bauer D."/>
            <person name="Ohm R.A."/>
            <person name="Barry K.W."/>
            <person name="Spatafora J."/>
            <person name="Grigoriev I.V."/>
            <person name="Martin F.M."/>
            <person name="Pujade-Renaud V."/>
        </authorList>
    </citation>
    <scope>NUCLEOTIDE SEQUENCE [LARGE SCALE GENOMIC DNA]</scope>
    <source>
        <strain evidence="1 2">Philippines</strain>
    </source>
</reference>
<proteinExistence type="predicted"/>
<dbReference type="AlphaFoldDB" id="A0A2T2NQ19"/>
<keyword evidence="2" id="KW-1185">Reference proteome</keyword>
<protein>
    <submittedName>
        <fullName evidence="1">Uncharacterized protein</fullName>
    </submittedName>
</protein>
<evidence type="ECO:0000313" key="2">
    <source>
        <dbReference type="Proteomes" id="UP000240883"/>
    </source>
</evidence>
<gene>
    <name evidence="1" type="ORF">BS50DRAFT_667974</name>
</gene>
<name>A0A2T2NQ19_CORCC</name>
<accession>A0A2T2NQ19</accession>
<evidence type="ECO:0000313" key="1">
    <source>
        <dbReference type="EMBL" id="PSN67480.1"/>
    </source>
</evidence>